<gene>
    <name evidence="2" type="ORF">SAMN00777080_4178</name>
</gene>
<feature type="domain" description="Bacterial bifunctional deaminase-reductase C-terminal" evidence="1">
    <location>
        <begin position="3"/>
        <end position="168"/>
    </location>
</feature>
<organism evidence="2 3">
    <name type="scientific">Aquiflexum balticum DSM 16537</name>
    <dbReference type="NCBI Taxonomy" id="758820"/>
    <lineage>
        <taxon>Bacteria</taxon>
        <taxon>Pseudomonadati</taxon>
        <taxon>Bacteroidota</taxon>
        <taxon>Cytophagia</taxon>
        <taxon>Cytophagales</taxon>
        <taxon>Cyclobacteriaceae</taxon>
        <taxon>Aquiflexum</taxon>
    </lineage>
</organism>
<dbReference type="AlphaFoldDB" id="A0A1W2H9Q9"/>
<dbReference type="OrthoDB" id="195113at2"/>
<dbReference type="Gene3D" id="3.40.430.10">
    <property type="entry name" value="Dihydrofolate Reductase, subunit A"/>
    <property type="match status" value="1"/>
</dbReference>
<proteinExistence type="predicted"/>
<reference evidence="3" key="1">
    <citation type="submission" date="2017-04" db="EMBL/GenBank/DDBJ databases">
        <authorList>
            <person name="Varghese N."/>
            <person name="Submissions S."/>
        </authorList>
    </citation>
    <scope>NUCLEOTIDE SEQUENCE [LARGE SCALE GENOMIC DNA]</scope>
    <source>
        <strain evidence="3">DSM 16537</strain>
    </source>
</reference>
<dbReference type="PANTHER" id="PTHR38011:SF11">
    <property type="entry name" value="2,5-DIAMINO-6-RIBOSYLAMINO-4(3H)-PYRIMIDINONE 5'-PHOSPHATE REDUCTASE"/>
    <property type="match status" value="1"/>
</dbReference>
<dbReference type="RefSeq" id="WP_084122379.1">
    <property type="nucleotide sequence ID" value="NZ_LT838813.1"/>
</dbReference>
<dbReference type="InterPro" id="IPR024072">
    <property type="entry name" value="DHFR-like_dom_sf"/>
</dbReference>
<dbReference type="InterPro" id="IPR050765">
    <property type="entry name" value="Riboflavin_Biosynth_HTPR"/>
</dbReference>
<dbReference type="GO" id="GO:0008703">
    <property type="term" value="F:5-amino-6-(5-phosphoribosylamino)uracil reductase activity"/>
    <property type="evidence" value="ECO:0007669"/>
    <property type="project" value="InterPro"/>
</dbReference>
<dbReference type="PANTHER" id="PTHR38011">
    <property type="entry name" value="DIHYDROFOLATE REDUCTASE FAMILY PROTEIN (AFU_ORTHOLOGUE AFUA_8G06820)"/>
    <property type="match status" value="1"/>
</dbReference>
<evidence type="ECO:0000259" key="1">
    <source>
        <dbReference type="Pfam" id="PF01872"/>
    </source>
</evidence>
<dbReference type="InterPro" id="IPR002734">
    <property type="entry name" value="RibDG_C"/>
</dbReference>
<keyword evidence="3" id="KW-1185">Reference proteome</keyword>
<name>A0A1W2H9Q9_9BACT</name>
<evidence type="ECO:0000313" key="2">
    <source>
        <dbReference type="EMBL" id="SMD45524.1"/>
    </source>
</evidence>
<dbReference type="STRING" id="758820.SAMN00777080_4178"/>
<sequence>MKKIIYYVASSLDGYIAGKNDDISKFILQGEGVEKYQSDLANFGTVIMGRKTYEFGFQYGLEPGQPAYPNMEHHIFSNSLKIDNLSESVKIEKLSIDKVNEIRKNAKTDIYLCGGGQFAGWLLENGLIDQLKLKLNPIVLGYGTKLFGSSTASGSWELIDKESFSDGLQILTYDRKD</sequence>
<dbReference type="GO" id="GO:0009231">
    <property type="term" value="P:riboflavin biosynthetic process"/>
    <property type="evidence" value="ECO:0007669"/>
    <property type="project" value="InterPro"/>
</dbReference>
<evidence type="ECO:0000313" key="3">
    <source>
        <dbReference type="Proteomes" id="UP000192333"/>
    </source>
</evidence>
<protein>
    <submittedName>
        <fullName evidence="2">Dihydrofolate reductase</fullName>
    </submittedName>
</protein>
<dbReference type="EMBL" id="LT838813">
    <property type="protein sequence ID" value="SMD45524.1"/>
    <property type="molecule type" value="Genomic_DNA"/>
</dbReference>
<dbReference type="SUPFAM" id="SSF53597">
    <property type="entry name" value="Dihydrofolate reductase-like"/>
    <property type="match status" value="1"/>
</dbReference>
<accession>A0A1W2H9Q9</accession>
<dbReference type="Proteomes" id="UP000192333">
    <property type="component" value="Chromosome I"/>
</dbReference>
<dbReference type="Pfam" id="PF01872">
    <property type="entry name" value="RibD_C"/>
    <property type="match status" value="1"/>
</dbReference>